<evidence type="ECO:0000256" key="1">
    <source>
        <dbReference type="ARBA" id="ARBA00004138"/>
    </source>
</evidence>
<organism evidence="18 19">
    <name type="scientific">Opisthorchis felineus</name>
    <dbReference type="NCBI Taxonomy" id="147828"/>
    <lineage>
        <taxon>Eukaryota</taxon>
        <taxon>Metazoa</taxon>
        <taxon>Spiralia</taxon>
        <taxon>Lophotrochozoa</taxon>
        <taxon>Platyhelminthes</taxon>
        <taxon>Trematoda</taxon>
        <taxon>Digenea</taxon>
        <taxon>Opisthorchiida</taxon>
        <taxon>Opisthorchiata</taxon>
        <taxon>Opisthorchiidae</taxon>
        <taxon>Opisthorchis</taxon>
    </lineage>
</organism>
<keyword evidence="19" id="KW-1185">Reference proteome</keyword>
<dbReference type="InterPro" id="IPR035986">
    <property type="entry name" value="PKD_dom_sf"/>
</dbReference>
<keyword evidence="6" id="KW-0732">Signal</keyword>
<comment type="similarity">
    <text evidence="3">Belongs to the polycystin family.</text>
</comment>
<feature type="transmembrane region" description="Helical" evidence="15">
    <location>
        <begin position="3211"/>
        <end position="3232"/>
    </location>
</feature>
<dbReference type="InterPro" id="IPR003915">
    <property type="entry name" value="PKD_2"/>
</dbReference>
<dbReference type="Pfam" id="PF08016">
    <property type="entry name" value="PKD_channel"/>
    <property type="match status" value="1"/>
</dbReference>
<dbReference type="Gene3D" id="2.60.60.20">
    <property type="entry name" value="PLAT/LH2 domain"/>
    <property type="match status" value="1"/>
</dbReference>
<evidence type="ECO:0000313" key="19">
    <source>
        <dbReference type="Proteomes" id="UP000308267"/>
    </source>
</evidence>
<feature type="disulfide bond" evidence="12">
    <location>
        <begin position="3020"/>
        <end position="3033"/>
    </location>
</feature>
<feature type="domain" description="PLAT" evidence="17">
    <location>
        <begin position="2476"/>
        <end position="2595"/>
    </location>
</feature>
<evidence type="ECO:0000256" key="8">
    <source>
        <dbReference type="ARBA" id="ARBA00023069"/>
    </source>
</evidence>
<feature type="transmembrane region" description="Helical" evidence="15">
    <location>
        <begin position="3261"/>
        <end position="3282"/>
    </location>
</feature>
<dbReference type="InterPro" id="IPR046791">
    <property type="entry name" value="Polycystin_dom"/>
</dbReference>
<dbReference type="SUPFAM" id="SSF49723">
    <property type="entry name" value="Lipase/lipooxygenase domain (PLAT/LH2 domain)"/>
    <property type="match status" value="1"/>
</dbReference>
<dbReference type="CDD" id="cd00146">
    <property type="entry name" value="PKD"/>
    <property type="match status" value="1"/>
</dbReference>
<feature type="transmembrane region" description="Helical" evidence="15">
    <location>
        <begin position="3303"/>
        <end position="3323"/>
    </location>
</feature>
<dbReference type="STRING" id="147828.A0A4S2LEG8"/>
<evidence type="ECO:0000256" key="5">
    <source>
        <dbReference type="ARBA" id="ARBA00022692"/>
    </source>
</evidence>
<keyword evidence="9 15" id="KW-0472">Membrane</keyword>
<dbReference type="InterPro" id="IPR001024">
    <property type="entry name" value="PLAT/LH2_dom"/>
</dbReference>
<keyword evidence="8" id="KW-0969">Cilium</keyword>
<evidence type="ECO:0000256" key="13">
    <source>
        <dbReference type="PROSITE-ProRule" id="PRU00152"/>
    </source>
</evidence>
<dbReference type="SMART" id="SM00308">
    <property type="entry name" value="LH2"/>
    <property type="match status" value="1"/>
</dbReference>
<protein>
    <recommendedName>
        <fullName evidence="20">PKD domain-containing protein</fullName>
    </recommendedName>
</protein>
<evidence type="ECO:0000259" key="16">
    <source>
        <dbReference type="PROSITE" id="PS50093"/>
    </source>
</evidence>
<dbReference type="PANTHER" id="PTHR10877">
    <property type="entry name" value="POLYCYSTIN FAMILY MEMBER"/>
    <property type="match status" value="1"/>
</dbReference>
<dbReference type="PROSITE" id="PS50095">
    <property type="entry name" value="PLAT"/>
    <property type="match status" value="1"/>
</dbReference>
<dbReference type="InterPro" id="IPR042060">
    <property type="entry name" value="PLAT_polycystin1"/>
</dbReference>
<evidence type="ECO:0000256" key="10">
    <source>
        <dbReference type="ARBA" id="ARBA00023180"/>
    </source>
</evidence>
<keyword evidence="11" id="KW-0966">Cell projection</keyword>
<feature type="domain" description="PKD" evidence="16">
    <location>
        <begin position="545"/>
        <end position="599"/>
    </location>
</feature>
<dbReference type="Gene3D" id="2.60.220.50">
    <property type="match status" value="1"/>
</dbReference>
<evidence type="ECO:0000256" key="11">
    <source>
        <dbReference type="ARBA" id="ARBA00023273"/>
    </source>
</evidence>
<reference evidence="18 19" key="1">
    <citation type="journal article" date="2019" name="BMC Genomics">
        <title>New insights from Opisthorchis felineus genome: update on genomics of the epidemiologically important liver flukes.</title>
        <authorList>
            <person name="Ershov N.I."/>
            <person name="Mordvinov V.A."/>
            <person name="Prokhortchouk E.B."/>
            <person name="Pakharukova M.Y."/>
            <person name="Gunbin K.V."/>
            <person name="Ustyantsev K."/>
            <person name="Genaev M.A."/>
            <person name="Blinov A.G."/>
            <person name="Mazur A."/>
            <person name="Boulygina E."/>
            <person name="Tsygankova S."/>
            <person name="Khrameeva E."/>
            <person name="Chekanov N."/>
            <person name="Fan G."/>
            <person name="Xiao A."/>
            <person name="Zhang H."/>
            <person name="Xu X."/>
            <person name="Yang H."/>
            <person name="Solovyev V."/>
            <person name="Lee S.M."/>
            <person name="Liu X."/>
            <person name="Afonnikov D.A."/>
            <person name="Skryabin K.G."/>
        </authorList>
    </citation>
    <scope>NUCLEOTIDE SEQUENCE [LARGE SCALE GENOMIC DNA]</scope>
    <source>
        <strain evidence="18">AK-0245</strain>
        <tissue evidence="18">Whole organism</tissue>
    </source>
</reference>
<dbReference type="Gene3D" id="2.60.40.10">
    <property type="entry name" value="Immunoglobulins"/>
    <property type="match status" value="2"/>
</dbReference>
<evidence type="ECO:0008006" key="20">
    <source>
        <dbReference type="Google" id="ProtNLM"/>
    </source>
</evidence>
<evidence type="ECO:0000256" key="15">
    <source>
        <dbReference type="SAM" id="Phobius"/>
    </source>
</evidence>
<keyword evidence="4" id="KW-1003">Cell membrane</keyword>
<dbReference type="PRINTS" id="PR01433">
    <property type="entry name" value="POLYCYSTIN2"/>
</dbReference>
<dbReference type="CDD" id="cd01752">
    <property type="entry name" value="PLAT_polycystin"/>
    <property type="match status" value="1"/>
</dbReference>
<evidence type="ECO:0000256" key="3">
    <source>
        <dbReference type="ARBA" id="ARBA00007200"/>
    </source>
</evidence>
<dbReference type="Proteomes" id="UP000308267">
    <property type="component" value="Unassembled WGS sequence"/>
</dbReference>
<name>A0A4S2LEG8_OPIFE</name>
<dbReference type="SMART" id="SM00089">
    <property type="entry name" value="PKD"/>
    <property type="match status" value="2"/>
</dbReference>
<dbReference type="GO" id="GO:0050982">
    <property type="term" value="P:detection of mechanical stimulus"/>
    <property type="evidence" value="ECO:0007669"/>
    <property type="project" value="TreeGrafter"/>
</dbReference>
<evidence type="ECO:0000256" key="14">
    <source>
        <dbReference type="SAM" id="MobiDB-lite"/>
    </source>
</evidence>
<dbReference type="InterPro" id="IPR013783">
    <property type="entry name" value="Ig-like_fold"/>
</dbReference>
<dbReference type="InterPro" id="IPR002859">
    <property type="entry name" value="PKD/REJ-like"/>
</dbReference>
<dbReference type="PROSITE" id="PS50093">
    <property type="entry name" value="PKD"/>
    <property type="match status" value="2"/>
</dbReference>
<dbReference type="GO" id="GO:0005509">
    <property type="term" value="F:calcium ion binding"/>
    <property type="evidence" value="ECO:0007669"/>
    <property type="project" value="InterPro"/>
</dbReference>
<evidence type="ECO:0000256" key="12">
    <source>
        <dbReference type="PIRSR" id="PIRSR603915-2"/>
    </source>
</evidence>
<feature type="transmembrane region" description="Helical" evidence="15">
    <location>
        <begin position="2810"/>
        <end position="2837"/>
    </location>
</feature>
<dbReference type="FunFam" id="2.60.60.20:FF:000022">
    <property type="entry name" value="Uncharacterized protein"/>
    <property type="match status" value="1"/>
</dbReference>
<dbReference type="InterPro" id="IPR000601">
    <property type="entry name" value="PKD_dom"/>
</dbReference>
<dbReference type="Pfam" id="PF00801">
    <property type="entry name" value="PKD"/>
    <property type="match status" value="1"/>
</dbReference>
<dbReference type="Pfam" id="PF01477">
    <property type="entry name" value="PLAT"/>
    <property type="match status" value="1"/>
</dbReference>
<dbReference type="OrthoDB" id="444119at2759"/>
<dbReference type="PANTHER" id="PTHR10877:SF194">
    <property type="entry name" value="LOCATION OF VULVA DEFECTIVE 1"/>
    <property type="match status" value="1"/>
</dbReference>
<proteinExistence type="inferred from homology"/>
<dbReference type="InterPro" id="IPR036392">
    <property type="entry name" value="PLAT/LH2_dom_sf"/>
</dbReference>
<comment type="subcellular location">
    <subcellularLocation>
        <location evidence="2">Cell membrane</location>
        <topology evidence="2">Multi-pass membrane protein</topology>
    </subcellularLocation>
    <subcellularLocation>
        <location evidence="1">Cell projection</location>
        <location evidence="1">Cilium</location>
    </subcellularLocation>
</comment>
<dbReference type="EMBL" id="SJOL01007804">
    <property type="protein sequence ID" value="TGZ61813.1"/>
    <property type="molecule type" value="Genomic_DNA"/>
</dbReference>
<feature type="transmembrane region" description="Helical" evidence="15">
    <location>
        <begin position="2683"/>
        <end position="2704"/>
    </location>
</feature>
<evidence type="ECO:0000256" key="7">
    <source>
        <dbReference type="ARBA" id="ARBA00022989"/>
    </source>
</evidence>
<feature type="region of interest" description="Disordered" evidence="14">
    <location>
        <begin position="2741"/>
        <end position="2764"/>
    </location>
</feature>
<feature type="domain" description="PKD" evidence="16">
    <location>
        <begin position="634"/>
        <end position="688"/>
    </location>
</feature>
<evidence type="ECO:0000256" key="9">
    <source>
        <dbReference type="ARBA" id="ARBA00023136"/>
    </source>
</evidence>
<keyword evidence="5 15" id="KW-0812">Transmembrane</keyword>
<feature type="transmembrane region" description="Helical" evidence="15">
    <location>
        <begin position="2774"/>
        <end position="2798"/>
    </location>
</feature>
<dbReference type="InterPro" id="IPR051223">
    <property type="entry name" value="Polycystin"/>
</dbReference>
<dbReference type="InterPro" id="IPR000203">
    <property type="entry name" value="GPS"/>
</dbReference>
<dbReference type="InterPro" id="IPR013122">
    <property type="entry name" value="PKD1_2_channel"/>
</dbReference>
<accession>A0A4S2LEG8</accession>
<dbReference type="Pfam" id="PF02010">
    <property type="entry name" value="REJ"/>
    <property type="match status" value="1"/>
</dbReference>
<feature type="transmembrane region" description="Helical" evidence="15">
    <location>
        <begin position="2641"/>
        <end position="2661"/>
    </location>
</feature>
<keyword evidence="10" id="KW-0325">Glycoprotein</keyword>
<feature type="transmembrane region" description="Helical" evidence="15">
    <location>
        <begin position="2920"/>
        <end position="2941"/>
    </location>
</feature>
<dbReference type="SUPFAM" id="SSF49299">
    <property type="entry name" value="PKD domain"/>
    <property type="match status" value="4"/>
</dbReference>
<feature type="compositionally biased region" description="Basic and acidic residues" evidence="14">
    <location>
        <begin position="2742"/>
        <end position="2762"/>
    </location>
</feature>
<dbReference type="Pfam" id="PF01825">
    <property type="entry name" value="GPS"/>
    <property type="match status" value="1"/>
</dbReference>
<dbReference type="InterPro" id="IPR046338">
    <property type="entry name" value="GAIN_dom_sf"/>
</dbReference>
<dbReference type="GO" id="GO:0005886">
    <property type="term" value="C:plasma membrane"/>
    <property type="evidence" value="ECO:0007669"/>
    <property type="project" value="UniProtKB-SubCell"/>
</dbReference>
<evidence type="ECO:0000259" key="17">
    <source>
        <dbReference type="PROSITE" id="PS50095"/>
    </source>
</evidence>
<dbReference type="Pfam" id="PF20519">
    <property type="entry name" value="Polycystin_dom"/>
    <property type="match status" value="1"/>
</dbReference>
<keyword evidence="7 15" id="KW-1133">Transmembrane helix</keyword>
<dbReference type="InterPro" id="IPR022409">
    <property type="entry name" value="PKD/Chitinase_dom"/>
</dbReference>
<feature type="transmembrane region" description="Helical" evidence="15">
    <location>
        <begin position="2433"/>
        <end position="2451"/>
    </location>
</feature>
<evidence type="ECO:0000256" key="4">
    <source>
        <dbReference type="ARBA" id="ARBA00022475"/>
    </source>
</evidence>
<gene>
    <name evidence="18" type="ORF">CRM22_007778</name>
</gene>
<evidence type="ECO:0000313" key="18">
    <source>
        <dbReference type="EMBL" id="TGZ61813.1"/>
    </source>
</evidence>
<dbReference type="GO" id="GO:0005262">
    <property type="term" value="F:calcium channel activity"/>
    <property type="evidence" value="ECO:0007669"/>
    <property type="project" value="TreeGrafter"/>
</dbReference>
<sequence>MRISKMQGNIVKVSGKMIVCAILSLGHIWSVYSLPTCYKLTGESTVLSYASMYQDTTKVGTVADECNRACGLEGYAYSGRWNSECCFCGNNLPDTTVEDMDCNDKLQILVDSSIEPPVSRSISVELSANSTTLLGNQAASITLSLFSPITADRKHKIYFGDFIGRTEAILDVSLPLNVHYDRPGSNWMTLYQEDARGTVLGAGGLGILSIQQISSSDLTLECPKTVLQNSPMWCKATVAAGSHLYGTMRFGTQKQEQFSITAHSGSWVRMSASRLNADSQQCPTEKFIVSGTSARYPGRLSEVDFYATATGSFKLILLRVKCSSGAYDYDSDSCSTSVGSIQCDYSSDNQRFLMATSSCVAQNLAGCETNLRRLRMDAPSVISEYDYDVIHVVTIPITATGWQVARLTQSWTLKPGDRLSAFFDAQSLVKCGPTIDYVPADWSADLTEAPAVGSTITRGSLSTKNVRLELGAWLDEPRELLVAGSLTTFGRTEVELTVEAYEKGLSSAKISTQVFVDVPLDIGGLERSSFVTNSPANLVLFPIEGRPIQFKWNFGDHSPEEVTAFGETTHIYKTGGDYALTVNLSNPAGFRVRTFSVIVRDAFQFTGVQCSDAAVGQPTELTLQLVASSECICTWVINGERVHSGTEQAYTHTYTTAGVFSVEVICTNLVSSLTQKVQQVVNEAIQGLKIDSTSFPVGENQPITFSFTAGSSLEVELKVNGAIKRTTVNYELKQIRSEGLNIGSPEKMTYELVVTNPLGSENIKGDVTFDIPLSGLSVTFDPLVAKINEDITFRVSFRTGTSIKLQIHWGDGNTDEPPVRELQPWLISFSQTHRYTAAGIYEVRFEANAGLQQETTSVTANVQGPLGNYKLSPEDAFTGLDELFEVLLVNQGSEDAVLAQLTIDWGDGQPPYSDRFVEKSPVGHVYTEHRDYQLTATLKLDSESRVYNTKVKVRPAIKNFGCTFETNPVKVNDTLEVKLALSSGIEVEINAQFESGKSQQIIQHVAQPVNLSYVYQKVGVYPITITAGNMVRSETCKLEADVRNPIENMQIVFRSLLENYEGITNILIRYTGLPENFPTNLKYIINWGDSEQPEQGSFPDPFTESTLTHKLTSLNYFTAHMTLENGVGKLEKSSRIGVFGRMIDVSVQVTVALTGEPGYGPLSDRFAGGNALRLRILADNRLDNVVETFFRVTLKESGEEGILDWKPGNSQEMEFTQEGEVEIEGIGRNPFSQASSRKTIYIGTNLRGLRLKILEQDVIHPDQEAVLMVSFDAVSSSTCICVKKNDTYGSLVYPAVGATAADCVMCPLNTVNSSRPVNRTLLVPLRYNTPGEDVVTVSAKSLDQELVKVINIPVMQFQCEAPSIVLPDPSMASASTPLKVRSNEPTLITVSISGTECSATSRNRIQWTVARLNPESLQMIAMVNISDQPSTTTTSLRIPRNRLLPGFYSACVQILTQVAPDLPSVSTARTVYIQSDFPPLVVQFLEGSPQTLVVGLDDEQICLNPGMHSLDPAVNDRKAPQGFTSWSWYCAEVGEIFTETTVTPKAKGYIFAGQRTGCFGDGPGRINTSAASLCFWSGNLEPTKRYNVKVIGFKEPSRSASATIQLEAKPGRIPIVQVTCAVAILCRDLPPQYTMRNGWAVAQTEDLYLKSSTQDNTRNLEQSYSWNFKYVYPDREGEFLSADELKKFTLGASTNTVRIKKEFFSGDMLAVGFKACGSVERAGSTGTACVYFVFLVPLARGRCSLVQTNNTACTNCTGFSSAYGPLEYSYFLNSTPRVTVGVSSEPSICTTLPVTNTEVPFCVRASDAYGNQIESCFAKIKISPPSEEEVKRKIQSLMNPSNTELNQLGLSGNVTAKANTVSRYSEVLEVQRNLDKEHLAAIEDPTTLSAEKRNSRAEIAAQLVSVLETMAPVSADSLTLVASTVSIVLTNKEDVCRNSQKTLISAIDKYANAIDDLIVEEGTTMRQEIVAGVLNNAINLLDMTVSQIDDAVPLDVEKNPKLMDYDTDLDSPGLSSMGDEALDELSVNNNARVQSKTAASASNTMNKMFKKQRELLSPMLLSGGDNLTTKMDSAVLGLMKLDASSEKKIPMPAGKGGSQITAPNLCQTLNESGRSCSQSVTLQSMATEINLNYFMKDPPSGIPVALDSPTVTLGMFDENGQIDLYRTNEPFEIILKKGPGFISPAFTSVDPTTDFPKLPASRIAVDNSEVYQAMLVTQLFVPDDQSGVTFQLKPEDPQACPQYLVVVSFLKPPVISRAGGSFNFWAMLPEDTGNCRQVNAIWDPDELGYLYTYFLDNNQLKEAKQRAVEALGGRKLSPTEMQMVFIGYRQLEISELNQYGPNNPPPIPYLFRGQINVTAKSRAFVSTCVSTDSENPTSWNSRGCDVGHLTTAKQTQCLCYHLSTFASGWLELPNTLDFDYLFANMDFTKNPTLYATEIALGILFLLLFIWARRKDIKDIEKLGVTPLAENNPDDEYLYEVIVSTGMRRGAGTDSRVCFLLSGEHGETDARVLQDPHRKVLQRGNCDRFLLACPRPMGSMMYCRLWHDNSGKGDRASWYCNYIGVVDLQTREKSHFIVERWFAVDEEDGQIDRLIPVSTKEELMAFTHMFATSITHDLAEDHLWVSVVARPASSRFTRVERVATCMLLLFLSMLTSCMFYRGEGAAKQPDLLTIGPFALSSQEVFVAFINNLITLVPSFIVTYIFRNSRLHTSHAKKLREAVEEHLDEAIDVSHVPAVYYETKPSETGDGQERNERDQVEKSTIRKRRRERSCPWQMRIFAWIFLIVSLGVAVAFTTFYGVSFGEAVCQKWLSSLFLSFFASVILTQPIKVIALALFLSFACKNSERADDVEVMQEEDALIEGLGRRYQLKMDEEYMHSDYLMNSFKPRKLVILPPDPEELERARLYRLKQRRANDIIREIFFYLIFLILLLVITMSFRAPFGFNLKKHIEQSFFDETFTEINTVEDFYAWTRTTLIPGLRAKRWYNRDPPLYMRGFLGDRTDRIIGYGLMRQLRVKPHSCNVYKMVTPVIKYCYATYDMFRQDEQAYGVGWIPFEGDDYRNNSMLEFQYSTASELNGVPYMGETNWYSGGGYSHMLRGTLEDMLKAIDFLESVHWIDFCTRAVIVQLTVYNPNINLFAIITVLVEKPGVGTLIPTYRIETANLFGTTGSQASALEIGFQVAYILTLLCYLVKEIRNLYKQRCGYFKEMWNYIEWFIIIGSFAAIAAYAYMIIATKEAVAEFSRTHGNIFMNFQFLAYWNEALTYLLAVICFFATLKLVRLFRFNQRVGLLGAVLRYAAHDLKYFMIVFTVIFMAFVLVFYLLYTDTLDGFRTFLSSVETSLQIILGKFDFTSMYERELILGPLMFAVFTLCIIFIVISMFLAILDESFHSVMQDIRLQSGDHEMTQFILSQLVIWTGLNRTDWGRRYVGSVTGPQEPSYSDDSERELNHKLKELNSMMDEFLCYVQINYLADLEKRAKSSSPEESSVVLK</sequence>
<evidence type="ECO:0000256" key="2">
    <source>
        <dbReference type="ARBA" id="ARBA00004651"/>
    </source>
</evidence>
<feature type="transmembrane region" description="Helical" evidence="15">
    <location>
        <begin position="3359"/>
        <end position="3384"/>
    </location>
</feature>
<comment type="caution">
    <text evidence="18">The sequence shown here is derived from an EMBL/GenBank/DDBJ whole genome shotgun (WGS) entry which is preliminary data.</text>
</comment>
<dbReference type="GO" id="GO:0005929">
    <property type="term" value="C:cilium"/>
    <property type="evidence" value="ECO:0007669"/>
    <property type="project" value="UniProtKB-SubCell"/>
</dbReference>
<feature type="transmembrane region" description="Helical" evidence="15">
    <location>
        <begin position="3171"/>
        <end position="3191"/>
    </location>
</feature>
<evidence type="ECO:0000256" key="6">
    <source>
        <dbReference type="ARBA" id="ARBA00022729"/>
    </source>
</evidence>
<comment type="caution">
    <text evidence="13">Lacks conserved residue(s) required for the propagation of feature annotation.</text>
</comment>